<dbReference type="InterPro" id="IPR014014">
    <property type="entry name" value="RNA_helicase_DEAD_Q_motif"/>
</dbReference>
<dbReference type="CDD" id="cd00268">
    <property type="entry name" value="DEADc"/>
    <property type="match status" value="1"/>
</dbReference>
<dbReference type="GO" id="GO:0003724">
    <property type="term" value="F:RNA helicase activity"/>
    <property type="evidence" value="ECO:0007669"/>
    <property type="project" value="UniProtKB-EC"/>
</dbReference>
<sequence>MTFDALNLHSDLLKALNAAGYKSPTEIQCKAIPKAVKGFDLRASAQTGSGKTAAFLLPALHHCVANPRKPTVGPRVLILSPTRELAMQIATQADKYSKFLNRVKSVCISGGVPYHVQQRKLRRPYEILIATPGRLIDYINQKAINLSAIEILVLDEADRMLDMGFIEPVEKIAAATPSSRQTLLFSATMQGSVLNLSNRLLNEPMDIVIHSEKTKHENITQKLHYVDGLQHKNQLLEHILNDDVVKHAIVFTSTKRHASQLVFELHDKGLLAGALHGDMSQRQRSRTIAQLRTGKIKVLVATDVAARGIDVQNITHVINFDLPRNVEDYVHRIGRTGRAGAAGTALSFASGKDTS</sequence>
<feature type="domain" description="Helicase C-terminal" evidence="9">
    <location>
        <begin position="239"/>
        <end position="355"/>
    </location>
</feature>
<dbReference type="InterPro" id="IPR044742">
    <property type="entry name" value="DEAD/DEAH_RhlB"/>
</dbReference>
<evidence type="ECO:0000259" key="9">
    <source>
        <dbReference type="PROSITE" id="PS51194"/>
    </source>
</evidence>
<feature type="domain" description="DEAD-box RNA helicase Q" evidence="10">
    <location>
        <begin position="1"/>
        <end position="29"/>
    </location>
</feature>
<dbReference type="InterPro" id="IPR000629">
    <property type="entry name" value="RNA-helicase_DEAD-box_CS"/>
</dbReference>
<keyword evidence="4 7" id="KW-0067">ATP-binding</keyword>
<dbReference type="InterPro" id="IPR027417">
    <property type="entry name" value="P-loop_NTPase"/>
</dbReference>
<dbReference type="EMBL" id="FR872652">
    <property type="protein sequence ID" value="CCB91245.1"/>
    <property type="molecule type" value="Genomic_DNA"/>
</dbReference>
<name>F8LCN1_9BACT</name>
<evidence type="ECO:0000256" key="7">
    <source>
        <dbReference type="RuleBase" id="RU000492"/>
    </source>
</evidence>
<dbReference type="PROSITE" id="PS51194">
    <property type="entry name" value="HELICASE_CTER"/>
    <property type="match status" value="1"/>
</dbReference>
<dbReference type="InterPro" id="IPR001650">
    <property type="entry name" value="Helicase_C-like"/>
</dbReference>
<dbReference type="InterPro" id="IPR050079">
    <property type="entry name" value="DEAD_box_RNA_helicase"/>
</dbReference>
<keyword evidence="3 7" id="KW-0347">Helicase</keyword>
<keyword evidence="2 7" id="KW-0378">Hydrolase</keyword>
<dbReference type="AlphaFoldDB" id="F8LCN1"/>
<evidence type="ECO:0000256" key="1">
    <source>
        <dbReference type="ARBA" id="ARBA00022741"/>
    </source>
</evidence>
<dbReference type="PANTHER" id="PTHR47959">
    <property type="entry name" value="ATP-DEPENDENT RNA HELICASE RHLE-RELATED"/>
    <property type="match status" value="1"/>
</dbReference>
<evidence type="ECO:0000259" key="8">
    <source>
        <dbReference type="PROSITE" id="PS51192"/>
    </source>
</evidence>
<evidence type="ECO:0000256" key="4">
    <source>
        <dbReference type="ARBA" id="ARBA00022840"/>
    </source>
</evidence>
<dbReference type="CDD" id="cd18787">
    <property type="entry name" value="SF2_C_DEAD"/>
    <property type="match status" value="1"/>
</dbReference>
<protein>
    <submittedName>
        <fullName evidence="11">ATP-dependent RNA helicase rhlE</fullName>
        <ecNumber evidence="11">3.6.4.13</ecNumber>
    </submittedName>
</protein>
<evidence type="ECO:0000259" key="10">
    <source>
        <dbReference type="PROSITE" id="PS51195"/>
    </source>
</evidence>
<dbReference type="PROSITE" id="PS51195">
    <property type="entry name" value="Q_MOTIF"/>
    <property type="match status" value="1"/>
</dbReference>
<dbReference type="GO" id="GO:0005524">
    <property type="term" value="F:ATP binding"/>
    <property type="evidence" value="ECO:0007669"/>
    <property type="project" value="UniProtKB-KW"/>
</dbReference>
<dbReference type="EC" id="3.6.4.13" evidence="11"/>
<feature type="domain" description="Helicase ATP-binding" evidence="8">
    <location>
        <begin position="32"/>
        <end position="207"/>
    </location>
</feature>
<evidence type="ECO:0000256" key="2">
    <source>
        <dbReference type="ARBA" id="ARBA00022801"/>
    </source>
</evidence>
<dbReference type="InterPro" id="IPR014001">
    <property type="entry name" value="Helicase_ATP-bd"/>
</dbReference>
<organism evidence="11">
    <name type="scientific">Waddlia chondrophila 2032/99</name>
    <dbReference type="NCBI Taxonomy" id="765953"/>
    <lineage>
        <taxon>Bacteria</taxon>
        <taxon>Pseudomonadati</taxon>
        <taxon>Chlamydiota</taxon>
        <taxon>Chlamydiia</taxon>
        <taxon>Parachlamydiales</taxon>
        <taxon>Waddliaceae</taxon>
        <taxon>Waddlia</taxon>
    </lineage>
</organism>
<evidence type="ECO:0000256" key="3">
    <source>
        <dbReference type="ARBA" id="ARBA00022806"/>
    </source>
</evidence>
<feature type="short sequence motif" description="Q motif" evidence="6">
    <location>
        <begin position="1"/>
        <end position="29"/>
    </location>
</feature>
<dbReference type="PANTHER" id="PTHR47959:SF17">
    <property type="entry name" value="ATP-DEPENDENT RNA HELICASE DEAD BOX FAMILY"/>
    <property type="match status" value="1"/>
</dbReference>
<dbReference type="Pfam" id="PF00270">
    <property type="entry name" value="DEAD"/>
    <property type="match status" value="1"/>
</dbReference>
<evidence type="ECO:0000256" key="5">
    <source>
        <dbReference type="ARBA" id="ARBA00038437"/>
    </source>
</evidence>
<evidence type="ECO:0000313" key="11">
    <source>
        <dbReference type="EMBL" id="CCB91245.1"/>
    </source>
</evidence>
<dbReference type="PROSITE" id="PS00039">
    <property type="entry name" value="DEAD_ATP_HELICASE"/>
    <property type="match status" value="1"/>
</dbReference>
<dbReference type="GO" id="GO:0003676">
    <property type="term" value="F:nucleic acid binding"/>
    <property type="evidence" value="ECO:0007669"/>
    <property type="project" value="InterPro"/>
</dbReference>
<keyword evidence="1 7" id="KW-0547">Nucleotide-binding</keyword>
<accession>F8LCN1</accession>
<feature type="non-terminal residue" evidence="11">
    <location>
        <position position="355"/>
    </location>
</feature>
<comment type="similarity">
    <text evidence="5 7">Belongs to the DEAD box helicase family.</text>
</comment>
<dbReference type="SUPFAM" id="SSF52540">
    <property type="entry name" value="P-loop containing nucleoside triphosphate hydrolases"/>
    <property type="match status" value="1"/>
</dbReference>
<proteinExistence type="inferred from homology"/>
<dbReference type="PROSITE" id="PS51192">
    <property type="entry name" value="HELICASE_ATP_BIND_1"/>
    <property type="match status" value="1"/>
</dbReference>
<dbReference type="Gene3D" id="3.40.50.300">
    <property type="entry name" value="P-loop containing nucleotide triphosphate hydrolases"/>
    <property type="match status" value="2"/>
</dbReference>
<dbReference type="Pfam" id="PF00271">
    <property type="entry name" value="Helicase_C"/>
    <property type="match status" value="1"/>
</dbReference>
<dbReference type="InterPro" id="IPR011545">
    <property type="entry name" value="DEAD/DEAH_box_helicase_dom"/>
</dbReference>
<dbReference type="SMART" id="SM00490">
    <property type="entry name" value="HELICc"/>
    <property type="match status" value="1"/>
</dbReference>
<dbReference type="GO" id="GO:0005829">
    <property type="term" value="C:cytosol"/>
    <property type="evidence" value="ECO:0007669"/>
    <property type="project" value="TreeGrafter"/>
</dbReference>
<evidence type="ECO:0000256" key="6">
    <source>
        <dbReference type="PROSITE-ProRule" id="PRU00552"/>
    </source>
</evidence>
<dbReference type="GO" id="GO:0016787">
    <property type="term" value="F:hydrolase activity"/>
    <property type="evidence" value="ECO:0007669"/>
    <property type="project" value="UniProtKB-KW"/>
</dbReference>
<dbReference type="SMART" id="SM00487">
    <property type="entry name" value="DEXDc"/>
    <property type="match status" value="1"/>
</dbReference>
<gene>
    <name evidence="11" type="primary">rhlE</name>
    <name evidence="11" type="ORF">WCH_CZ17740</name>
</gene>
<reference evidence="11" key="1">
    <citation type="submission" date="2011-05" db="EMBL/GenBank/DDBJ databases">
        <title>Unity in variety -- the pan-genome of the Chlamydiae.</title>
        <authorList>
            <person name="Collingro A."/>
            <person name="Tischler P."/>
            <person name="Weinmaier T."/>
            <person name="Penz T."/>
            <person name="Heinz E."/>
            <person name="Brunham R.C."/>
            <person name="Read T.D."/>
            <person name="Bavoil P.M."/>
            <person name="Sachse K."/>
            <person name="Kahane S."/>
            <person name="Friedman M.G."/>
            <person name="Rattei T."/>
            <person name="Myers G.S.A."/>
            <person name="Horn M."/>
        </authorList>
    </citation>
    <scope>NUCLEOTIDE SEQUENCE</scope>
    <source>
        <strain evidence="11">2032/99</strain>
    </source>
</reference>